<dbReference type="Pfam" id="PF10261">
    <property type="entry name" value="FIT"/>
    <property type="match status" value="1"/>
</dbReference>
<keyword evidence="6" id="KW-0443">Lipid metabolism</keyword>
<evidence type="ECO:0000313" key="10">
    <source>
        <dbReference type="Proteomes" id="UP000186303"/>
    </source>
</evidence>
<feature type="transmembrane region" description="Helical" evidence="8">
    <location>
        <begin position="20"/>
        <end position="42"/>
    </location>
</feature>
<keyword evidence="4" id="KW-0256">Endoplasmic reticulum</keyword>
<keyword evidence="10" id="KW-1185">Reference proteome</keyword>
<evidence type="ECO:0000313" key="9">
    <source>
        <dbReference type="EMBL" id="SHO79733.1"/>
    </source>
</evidence>
<keyword evidence="2 8" id="KW-0812">Transmembrane</keyword>
<dbReference type="PANTHER" id="PTHR23129:SF0">
    <property type="entry name" value="ACYL-COENZYME A DIPHOSPHATASE FITM2"/>
    <property type="match status" value="1"/>
</dbReference>
<evidence type="ECO:0000256" key="7">
    <source>
        <dbReference type="ARBA" id="ARBA00023136"/>
    </source>
</evidence>
<evidence type="ECO:0000256" key="3">
    <source>
        <dbReference type="ARBA" id="ARBA00022801"/>
    </source>
</evidence>
<name>A0A1M8ABJ9_MALS4</name>
<dbReference type="GO" id="GO:0008654">
    <property type="term" value="P:phospholipid biosynthetic process"/>
    <property type="evidence" value="ECO:0007669"/>
    <property type="project" value="TreeGrafter"/>
</dbReference>
<evidence type="ECO:0000256" key="4">
    <source>
        <dbReference type="ARBA" id="ARBA00022824"/>
    </source>
</evidence>
<keyword evidence="3" id="KW-0378">Hydrolase</keyword>
<comment type="subcellular location">
    <subcellularLocation>
        <location evidence="1">Endoplasmic reticulum membrane</location>
        <topology evidence="1">Multi-pass membrane protein</topology>
    </subcellularLocation>
</comment>
<dbReference type="OMA" id="FTSWFFG"/>
<feature type="transmembrane region" description="Helical" evidence="8">
    <location>
        <begin position="225"/>
        <end position="255"/>
    </location>
</feature>
<keyword evidence="7 8" id="KW-0472">Membrane</keyword>
<organism evidence="9 10">
    <name type="scientific">Malassezia sympodialis (strain ATCC 42132)</name>
    <name type="common">Atopic eczema-associated yeast</name>
    <dbReference type="NCBI Taxonomy" id="1230383"/>
    <lineage>
        <taxon>Eukaryota</taxon>
        <taxon>Fungi</taxon>
        <taxon>Dikarya</taxon>
        <taxon>Basidiomycota</taxon>
        <taxon>Ustilaginomycotina</taxon>
        <taxon>Malasseziomycetes</taxon>
        <taxon>Malasseziales</taxon>
        <taxon>Malasseziaceae</taxon>
        <taxon>Malassezia</taxon>
    </lineage>
</organism>
<dbReference type="EMBL" id="LT671827">
    <property type="protein sequence ID" value="SHO79733.1"/>
    <property type="molecule type" value="Genomic_DNA"/>
</dbReference>
<gene>
    <name evidence="9" type="ORF">MSYG_4083</name>
</gene>
<dbReference type="GO" id="GO:0010945">
    <property type="term" value="F:coenzyme A diphosphatase activity"/>
    <property type="evidence" value="ECO:0007669"/>
    <property type="project" value="InterPro"/>
</dbReference>
<dbReference type="InterPro" id="IPR019388">
    <property type="entry name" value="FIT"/>
</dbReference>
<protein>
    <submittedName>
        <fullName evidence="9">Uncharacterized protein</fullName>
    </submittedName>
</protein>
<dbReference type="Proteomes" id="UP000186303">
    <property type="component" value="Chromosome 7"/>
</dbReference>
<proteinExistence type="predicted"/>
<evidence type="ECO:0000256" key="2">
    <source>
        <dbReference type="ARBA" id="ARBA00022692"/>
    </source>
</evidence>
<dbReference type="AlphaFoldDB" id="A0A1M8ABJ9"/>
<feature type="transmembrane region" description="Helical" evidence="8">
    <location>
        <begin position="275"/>
        <end position="299"/>
    </location>
</feature>
<dbReference type="GO" id="GO:0019915">
    <property type="term" value="P:lipid storage"/>
    <property type="evidence" value="ECO:0007669"/>
    <property type="project" value="InterPro"/>
</dbReference>
<feature type="transmembrane region" description="Helical" evidence="8">
    <location>
        <begin position="135"/>
        <end position="153"/>
    </location>
</feature>
<sequence>MGRAVPAYLRLPQQLRIQSYHVYMIAFLACVILVGTCTSALFRMNHYNERLSATRATDYAAFVELQRQVPSLLADRRNWMNTLFVKRAWFWNTLAMGLIAATLKRTGGGVQGEMGKVPVPARVRSWHDVVASKTFVRWLIATIGWFLVAQWSFGASLLERMHVASGGQCLVNAMEVDPTLCRTRAPLSLKTHPHLLGQLHPTLLERHSTLHAGWHGGVNVSGHTFILVLSLLVLGEMLVPYVPVSWAPLAIPTAVRSQRNVWRDGPPAVRHRNQLVLLGTLALMALWTGMLCATSMYYHTAVEKAAGFFTAIAVWLLVPKETALV</sequence>
<keyword evidence="5 8" id="KW-1133">Transmembrane helix</keyword>
<dbReference type="GO" id="GO:0005789">
    <property type="term" value="C:endoplasmic reticulum membrane"/>
    <property type="evidence" value="ECO:0007669"/>
    <property type="project" value="UniProtKB-SubCell"/>
</dbReference>
<evidence type="ECO:0000256" key="8">
    <source>
        <dbReference type="SAM" id="Phobius"/>
    </source>
</evidence>
<evidence type="ECO:0000256" key="5">
    <source>
        <dbReference type="ARBA" id="ARBA00022989"/>
    </source>
</evidence>
<evidence type="ECO:0000256" key="6">
    <source>
        <dbReference type="ARBA" id="ARBA00023098"/>
    </source>
</evidence>
<accession>A0A1M8ABJ9</accession>
<evidence type="ECO:0000256" key="1">
    <source>
        <dbReference type="ARBA" id="ARBA00004477"/>
    </source>
</evidence>
<dbReference type="VEuPathDB" id="FungiDB:MSYG_4083"/>
<dbReference type="GO" id="GO:0034389">
    <property type="term" value="P:lipid droplet organization"/>
    <property type="evidence" value="ECO:0007669"/>
    <property type="project" value="TreeGrafter"/>
</dbReference>
<dbReference type="PANTHER" id="PTHR23129">
    <property type="entry name" value="ACYL-COENZYME A DIPHOSPHATASE FITM2"/>
    <property type="match status" value="1"/>
</dbReference>
<dbReference type="OrthoDB" id="5579088at2759"/>
<reference evidence="10" key="1">
    <citation type="journal article" date="2017" name="Nucleic Acids Res.">
        <title>Proteogenomics produces comprehensive and highly accurate protein-coding gene annotation in a complete genome assembly of Malassezia sympodialis.</title>
        <authorList>
            <person name="Zhu Y."/>
            <person name="Engstroem P.G."/>
            <person name="Tellgren-Roth C."/>
            <person name="Baudo C.D."/>
            <person name="Kennell J.C."/>
            <person name="Sun S."/>
            <person name="Billmyre R.B."/>
            <person name="Schroeder M.S."/>
            <person name="Andersson A."/>
            <person name="Holm T."/>
            <person name="Sigurgeirsson B."/>
            <person name="Wu G."/>
            <person name="Sankaranarayanan S.R."/>
            <person name="Siddharthan R."/>
            <person name="Sanyal K."/>
            <person name="Lundeberg J."/>
            <person name="Nystedt B."/>
            <person name="Boekhout T."/>
            <person name="Dawson T.L. Jr."/>
            <person name="Heitman J."/>
            <person name="Scheynius A."/>
            <person name="Lehtioe J."/>
        </authorList>
    </citation>
    <scope>NUCLEOTIDE SEQUENCE [LARGE SCALE GENOMIC DNA]</scope>
    <source>
        <strain evidence="10">ATCC 42132</strain>
    </source>
</reference>
<dbReference type="PROSITE" id="PS51257">
    <property type="entry name" value="PROKAR_LIPOPROTEIN"/>
    <property type="match status" value="1"/>
</dbReference>